<proteinExistence type="inferred from homology"/>
<keyword evidence="3 6" id="KW-0285">Flavoprotein</keyword>
<dbReference type="Proteomes" id="UP000823900">
    <property type="component" value="Unassembled WGS sequence"/>
</dbReference>
<comment type="similarity">
    <text evidence="6">Belongs to the RnfG family.</text>
</comment>
<feature type="modified residue" description="FMN phosphoryl threonine" evidence="6">
    <location>
        <position position="184"/>
    </location>
</feature>
<evidence type="ECO:0000256" key="4">
    <source>
        <dbReference type="ARBA" id="ARBA00022643"/>
    </source>
</evidence>
<dbReference type="PANTHER" id="PTHR36118">
    <property type="entry name" value="ION-TRANSLOCATING OXIDOREDUCTASE COMPLEX SUBUNIT G"/>
    <property type="match status" value="1"/>
</dbReference>
<reference evidence="8" key="2">
    <citation type="submission" date="2021-04" db="EMBL/GenBank/DDBJ databases">
        <authorList>
            <person name="Gilroy R."/>
        </authorList>
    </citation>
    <scope>NUCLEOTIDE SEQUENCE</scope>
    <source>
        <strain evidence="8">CHK178-16964</strain>
    </source>
</reference>
<dbReference type="PIRSF" id="PIRSF006091">
    <property type="entry name" value="E_trnsport_RnfG"/>
    <property type="match status" value="1"/>
</dbReference>
<evidence type="ECO:0000256" key="6">
    <source>
        <dbReference type="HAMAP-Rule" id="MF_00479"/>
    </source>
</evidence>
<keyword evidence="5 6" id="KW-0249">Electron transport</keyword>
<evidence type="ECO:0000256" key="2">
    <source>
        <dbReference type="ARBA" id="ARBA00022553"/>
    </source>
</evidence>
<comment type="cofactor">
    <cofactor evidence="6">
        <name>FMN</name>
        <dbReference type="ChEBI" id="CHEBI:58210"/>
    </cofactor>
</comment>
<keyword evidence="6" id="KW-0812">Transmembrane</keyword>
<keyword evidence="6" id="KW-1278">Translocase</keyword>
<dbReference type="GO" id="GO:0022900">
    <property type="term" value="P:electron transport chain"/>
    <property type="evidence" value="ECO:0007669"/>
    <property type="project" value="UniProtKB-UniRule"/>
</dbReference>
<keyword evidence="1 6" id="KW-0813">Transport</keyword>
<keyword evidence="6" id="KW-1003">Cell membrane</keyword>
<keyword evidence="2 6" id="KW-0597">Phosphoprotein</keyword>
<keyword evidence="4 6" id="KW-0288">FMN</keyword>
<sequence length="208" mass="21230">MKQGGFIKDAIILFVITLVSGALLGAVYQVTKGPIAEANRAAQMEAYQQVLPDAAEFDEEALAGDVEGINTSLAGMSAEFGNVYVDSAAEGLDASGNVAGFVVNSTSKDGYGGEVKIAVGILQDGTVNGIAFLSLSETPGLGMNATSEDFWGQFVGKQQESLVVTKDGSGAVDNNKINAMGGATITSSAVTNAVNAALYFVQNCSAAQ</sequence>
<comment type="caution">
    <text evidence="8">The sequence shown here is derived from an EMBL/GenBank/DDBJ whole genome shotgun (WGS) entry which is preliminary data.</text>
</comment>
<name>A0A9D2HGU8_9FIRM</name>
<dbReference type="Pfam" id="PF04205">
    <property type="entry name" value="FMN_bind"/>
    <property type="match status" value="1"/>
</dbReference>
<dbReference type="PANTHER" id="PTHR36118:SF1">
    <property type="entry name" value="ION-TRANSLOCATING OXIDOREDUCTASE COMPLEX SUBUNIT G"/>
    <property type="match status" value="1"/>
</dbReference>
<feature type="domain" description="FMN-binding" evidence="7">
    <location>
        <begin position="110"/>
        <end position="201"/>
    </location>
</feature>
<reference evidence="8" key="1">
    <citation type="journal article" date="2021" name="PeerJ">
        <title>Extensive microbial diversity within the chicken gut microbiome revealed by metagenomics and culture.</title>
        <authorList>
            <person name="Gilroy R."/>
            <person name="Ravi A."/>
            <person name="Getino M."/>
            <person name="Pursley I."/>
            <person name="Horton D.L."/>
            <person name="Alikhan N.F."/>
            <person name="Baker D."/>
            <person name="Gharbi K."/>
            <person name="Hall N."/>
            <person name="Watson M."/>
            <person name="Adriaenssens E.M."/>
            <person name="Foster-Nyarko E."/>
            <person name="Jarju S."/>
            <person name="Secka A."/>
            <person name="Antonio M."/>
            <person name="Oren A."/>
            <person name="Chaudhuri R.R."/>
            <person name="La Ragione R."/>
            <person name="Hildebrand F."/>
            <person name="Pallen M.J."/>
        </authorList>
    </citation>
    <scope>NUCLEOTIDE SEQUENCE</scope>
    <source>
        <strain evidence="8">CHK178-16964</strain>
    </source>
</reference>
<dbReference type="GO" id="GO:0005886">
    <property type="term" value="C:plasma membrane"/>
    <property type="evidence" value="ECO:0007669"/>
    <property type="project" value="UniProtKB-SubCell"/>
</dbReference>
<dbReference type="GO" id="GO:0009055">
    <property type="term" value="F:electron transfer activity"/>
    <property type="evidence" value="ECO:0007669"/>
    <property type="project" value="InterPro"/>
</dbReference>
<evidence type="ECO:0000313" key="9">
    <source>
        <dbReference type="Proteomes" id="UP000823900"/>
    </source>
</evidence>
<dbReference type="NCBIfam" id="TIGR01947">
    <property type="entry name" value="rnfG"/>
    <property type="match status" value="1"/>
</dbReference>
<dbReference type="HAMAP" id="MF_00479">
    <property type="entry name" value="RsxG_RnfG"/>
    <property type="match status" value="1"/>
</dbReference>
<accession>A0A9D2HGU8</accession>
<evidence type="ECO:0000313" key="8">
    <source>
        <dbReference type="EMBL" id="HJA71325.1"/>
    </source>
</evidence>
<gene>
    <name evidence="6" type="primary">rnfG</name>
    <name evidence="8" type="ORF">IAA07_07045</name>
</gene>
<comment type="subunit">
    <text evidence="6">The complex is composed of six subunits: RnfA, RnfB, RnfC, RnfD, RnfE and RnfG.</text>
</comment>
<dbReference type="EC" id="7.-.-.-" evidence="6"/>
<dbReference type="SMART" id="SM00900">
    <property type="entry name" value="FMN_bind"/>
    <property type="match status" value="1"/>
</dbReference>
<dbReference type="GO" id="GO:0010181">
    <property type="term" value="F:FMN binding"/>
    <property type="evidence" value="ECO:0007669"/>
    <property type="project" value="InterPro"/>
</dbReference>
<comment type="subcellular location">
    <subcellularLocation>
        <location evidence="6">Cell membrane</location>
        <topology evidence="6">Single-pass membrane protein</topology>
    </subcellularLocation>
</comment>
<evidence type="ECO:0000256" key="5">
    <source>
        <dbReference type="ARBA" id="ARBA00022982"/>
    </source>
</evidence>
<dbReference type="InterPro" id="IPR007329">
    <property type="entry name" value="FMN-bd"/>
</dbReference>
<dbReference type="InterPro" id="IPR010209">
    <property type="entry name" value="Ion_transpt_RnfG/RsxG"/>
</dbReference>
<keyword evidence="6" id="KW-0472">Membrane</keyword>
<evidence type="ECO:0000256" key="3">
    <source>
        <dbReference type="ARBA" id="ARBA00022630"/>
    </source>
</evidence>
<organism evidence="8 9">
    <name type="scientific">Candidatus Lachnoclostridium stercoravium</name>
    <dbReference type="NCBI Taxonomy" id="2838633"/>
    <lineage>
        <taxon>Bacteria</taxon>
        <taxon>Bacillati</taxon>
        <taxon>Bacillota</taxon>
        <taxon>Clostridia</taxon>
        <taxon>Lachnospirales</taxon>
        <taxon>Lachnospiraceae</taxon>
    </lineage>
</organism>
<evidence type="ECO:0000256" key="1">
    <source>
        <dbReference type="ARBA" id="ARBA00022448"/>
    </source>
</evidence>
<evidence type="ECO:0000259" key="7">
    <source>
        <dbReference type="SMART" id="SM00900"/>
    </source>
</evidence>
<comment type="function">
    <text evidence="6">Part of a membrane-bound complex that couples electron transfer with translocation of ions across the membrane.</text>
</comment>
<protein>
    <recommendedName>
        <fullName evidence="6">Ion-translocating oxidoreductase complex subunit G</fullName>
        <ecNumber evidence="6">7.-.-.-</ecNumber>
    </recommendedName>
    <alternativeName>
        <fullName evidence="6">Rnf electron transport complex subunit G</fullName>
    </alternativeName>
</protein>
<keyword evidence="6" id="KW-1133">Transmembrane helix</keyword>
<dbReference type="AlphaFoldDB" id="A0A9D2HGU8"/>
<dbReference type="EMBL" id="DWZA01000061">
    <property type="protein sequence ID" value="HJA71325.1"/>
    <property type="molecule type" value="Genomic_DNA"/>
</dbReference>